<keyword evidence="3" id="KW-0732">Signal</keyword>
<feature type="compositionally biased region" description="Low complexity" evidence="1">
    <location>
        <begin position="159"/>
        <end position="173"/>
    </location>
</feature>
<sequence>MNIKSKRFVTVFLTLIFAVTVFTLTAFAEGNPSAQVDPPTQEISSTVSPGDGTATQPGDGTTTQPGDGTATQPDDGTTTQPGDGTTTQPGDGTTTQPDDGTVSSKPETSSSESPTTTSSSKAPVVNHYVDTHTNQVEQRASQAAQTISDPDVLSSQDWGELLSSGESASSGEAVQAGGTVSSEPESPSGIGGVSWLLILGVVLIVLALCGIGLFIYLQFFFQERQKNLKFAPAGNAKKQEEPAAFEDISSYSEEAQHPSEPVSDETRTFTDIQSRSSEPVKAPAAAKTPQAAKNRPAAKPHPDKKPVKSDLDETAPIPQDLSSRSKPSAPSADRSASPKSQAQPVKDSDFDWEKFFNEEK</sequence>
<feature type="compositionally biased region" description="Polar residues" evidence="1">
    <location>
        <begin position="136"/>
        <end position="157"/>
    </location>
</feature>
<feature type="compositionally biased region" description="Low complexity" evidence="1">
    <location>
        <begin position="49"/>
        <end position="121"/>
    </location>
</feature>
<feature type="region of interest" description="Disordered" evidence="1">
    <location>
        <begin position="31"/>
        <end position="124"/>
    </location>
</feature>
<dbReference type="Proteomes" id="UP000719942">
    <property type="component" value="Unassembled WGS sequence"/>
</dbReference>
<name>A0ABS7DQL3_9FIRM</name>
<feature type="region of interest" description="Disordered" evidence="1">
    <location>
        <begin position="250"/>
        <end position="360"/>
    </location>
</feature>
<feature type="transmembrane region" description="Helical" evidence="2">
    <location>
        <begin position="195"/>
        <end position="221"/>
    </location>
</feature>
<feature type="compositionally biased region" description="Basic and acidic residues" evidence="1">
    <location>
        <begin position="300"/>
        <end position="311"/>
    </location>
</feature>
<feature type="compositionally biased region" description="Basic and acidic residues" evidence="1">
    <location>
        <begin position="346"/>
        <end position="360"/>
    </location>
</feature>
<evidence type="ECO:0000313" key="5">
    <source>
        <dbReference type="Proteomes" id="UP000719942"/>
    </source>
</evidence>
<evidence type="ECO:0000256" key="3">
    <source>
        <dbReference type="SAM" id="SignalP"/>
    </source>
</evidence>
<reference evidence="4 5" key="1">
    <citation type="submission" date="2021-03" db="EMBL/GenBank/DDBJ databases">
        <title>Caproiciproducens sp. nov. isolated from feces of cow.</title>
        <authorList>
            <person name="Choi J.-Y."/>
        </authorList>
    </citation>
    <scope>NUCLEOTIDE SEQUENCE [LARGE SCALE GENOMIC DNA]</scope>
    <source>
        <strain evidence="4 5">AGMB10547</strain>
    </source>
</reference>
<comment type="caution">
    <text evidence="4">The sequence shown here is derived from an EMBL/GenBank/DDBJ whole genome shotgun (WGS) entry which is preliminary data.</text>
</comment>
<feature type="signal peptide" evidence="3">
    <location>
        <begin position="1"/>
        <end position="28"/>
    </location>
</feature>
<feature type="region of interest" description="Disordered" evidence="1">
    <location>
        <begin position="136"/>
        <end position="188"/>
    </location>
</feature>
<gene>
    <name evidence="4" type="ORF">J5W02_09820</name>
</gene>
<protein>
    <submittedName>
        <fullName evidence="4">Uncharacterized protein</fullName>
    </submittedName>
</protein>
<feature type="compositionally biased region" description="Low complexity" evidence="1">
    <location>
        <begin position="279"/>
        <end position="293"/>
    </location>
</feature>
<keyword evidence="2" id="KW-0812">Transmembrane</keyword>
<organism evidence="4 5">
    <name type="scientific">Caproiciproducens faecalis</name>
    <dbReference type="NCBI Taxonomy" id="2820301"/>
    <lineage>
        <taxon>Bacteria</taxon>
        <taxon>Bacillati</taxon>
        <taxon>Bacillota</taxon>
        <taxon>Clostridia</taxon>
        <taxon>Eubacteriales</taxon>
        <taxon>Acutalibacteraceae</taxon>
        <taxon>Caproiciproducens</taxon>
    </lineage>
</organism>
<evidence type="ECO:0000256" key="2">
    <source>
        <dbReference type="SAM" id="Phobius"/>
    </source>
</evidence>
<dbReference type="EMBL" id="JAGFNZ010000003">
    <property type="protein sequence ID" value="MBW7573110.1"/>
    <property type="molecule type" value="Genomic_DNA"/>
</dbReference>
<feature type="chain" id="PRO_5046308314" evidence="3">
    <location>
        <begin position="29"/>
        <end position="360"/>
    </location>
</feature>
<accession>A0ABS7DQL3</accession>
<evidence type="ECO:0000256" key="1">
    <source>
        <dbReference type="SAM" id="MobiDB-lite"/>
    </source>
</evidence>
<evidence type="ECO:0000313" key="4">
    <source>
        <dbReference type="EMBL" id="MBW7573110.1"/>
    </source>
</evidence>
<dbReference type="RefSeq" id="WP_219965506.1">
    <property type="nucleotide sequence ID" value="NZ_JAGFNZ010000003.1"/>
</dbReference>
<keyword evidence="5" id="KW-1185">Reference proteome</keyword>
<feature type="compositionally biased region" description="Low complexity" evidence="1">
    <location>
        <begin position="322"/>
        <end position="340"/>
    </location>
</feature>
<keyword evidence="2" id="KW-0472">Membrane</keyword>
<keyword evidence="2" id="KW-1133">Transmembrane helix</keyword>
<proteinExistence type="predicted"/>